<evidence type="ECO:0000259" key="9">
    <source>
        <dbReference type="Pfam" id="PF01035"/>
    </source>
</evidence>
<comment type="catalytic activity">
    <reaction evidence="1">
        <text>a 4-O-methyl-thymidine in DNA + L-cysteinyl-[protein] = a thymidine in DNA + S-methyl-L-cysteinyl-[protein]</text>
        <dbReference type="Rhea" id="RHEA:53428"/>
        <dbReference type="Rhea" id="RHEA-COMP:10131"/>
        <dbReference type="Rhea" id="RHEA-COMP:10132"/>
        <dbReference type="Rhea" id="RHEA-COMP:13555"/>
        <dbReference type="Rhea" id="RHEA-COMP:13556"/>
        <dbReference type="ChEBI" id="CHEBI:29950"/>
        <dbReference type="ChEBI" id="CHEBI:82612"/>
        <dbReference type="ChEBI" id="CHEBI:137386"/>
        <dbReference type="ChEBI" id="CHEBI:137387"/>
        <dbReference type="EC" id="2.1.1.63"/>
    </reaction>
</comment>
<dbReference type="PANTHER" id="PTHR10815:SF5">
    <property type="entry name" value="METHYLATED-DNA--PROTEIN-CYSTEINE METHYLTRANSFERASE"/>
    <property type="match status" value="1"/>
</dbReference>
<keyword evidence="4 11" id="KW-0489">Methyltransferase</keyword>
<accession>A0A2N5M3N1</accession>
<dbReference type="PROSITE" id="PS00374">
    <property type="entry name" value="MGMT"/>
    <property type="match status" value="1"/>
</dbReference>
<dbReference type="Gene3D" id="1.10.10.10">
    <property type="entry name" value="Winged helix-like DNA-binding domain superfamily/Winged helix DNA-binding domain"/>
    <property type="match status" value="1"/>
</dbReference>
<comment type="caution">
    <text evidence="11">The sequence shown here is derived from an EMBL/GenBank/DDBJ whole genome shotgun (WGS) entry which is preliminary data.</text>
</comment>
<feature type="domain" description="Methylated-DNA-[protein]-cysteine S-methyltransferase DNA binding" evidence="9">
    <location>
        <begin position="80"/>
        <end position="160"/>
    </location>
</feature>
<dbReference type="AlphaFoldDB" id="A0A2N5M3N1"/>
<dbReference type="InterPro" id="IPR036217">
    <property type="entry name" value="MethylDNA_cys_MeTrfase_DNAb"/>
</dbReference>
<keyword evidence="12" id="KW-1185">Reference proteome</keyword>
<evidence type="ECO:0000256" key="8">
    <source>
        <dbReference type="ARBA" id="ARBA00049348"/>
    </source>
</evidence>
<comment type="similarity">
    <text evidence="2">Belongs to the MGMT family.</text>
</comment>
<feature type="domain" description="Methylguanine DNA methyltransferase ribonuclease-like" evidence="10">
    <location>
        <begin position="3"/>
        <end position="76"/>
    </location>
</feature>
<dbReference type="SUPFAM" id="SSF53155">
    <property type="entry name" value="Methylated DNA-protein cysteine methyltransferase domain"/>
    <property type="match status" value="1"/>
</dbReference>
<dbReference type="GO" id="GO:0006281">
    <property type="term" value="P:DNA repair"/>
    <property type="evidence" value="ECO:0007669"/>
    <property type="project" value="UniProtKB-KW"/>
</dbReference>
<dbReference type="InterPro" id="IPR036388">
    <property type="entry name" value="WH-like_DNA-bd_sf"/>
</dbReference>
<dbReference type="PANTHER" id="PTHR10815">
    <property type="entry name" value="METHYLATED-DNA--PROTEIN-CYSTEINE METHYLTRANSFERASE"/>
    <property type="match status" value="1"/>
</dbReference>
<dbReference type="Gene3D" id="3.30.160.70">
    <property type="entry name" value="Methylated DNA-protein cysteine methyltransferase domain"/>
    <property type="match status" value="1"/>
</dbReference>
<dbReference type="NCBIfam" id="TIGR00589">
    <property type="entry name" value="ogt"/>
    <property type="match status" value="1"/>
</dbReference>
<reference evidence="11 12" key="1">
    <citation type="submission" date="2017-11" db="EMBL/GenBank/DDBJ databases">
        <title>Comparitive Functional Genomics of Dry Heat Resistant strains isolated from the Viking Spacecraft.</title>
        <authorList>
            <person name="Seuylemezian A."/>
            <person name="Cooper K."/>
            <person name="Vaishampayan P."/>
        </authorList>
    </citation>
    <scope>NUCLEOTIDE SEQUENCE [LARGE SCALE GENOMIC DNA]</scope>
    <source>
        <strain evidence="11 12">V1-29</strain>
    </source>
</reference>
<evidence type="ECO:0000256" key="1">
    <source>
        <dbReference type="ARBA" id="ARBA00001286"/>
    </source>
</evidence>
<keyword evidence="7" id="KW-0234">DNA repair</keyword>
<evidence type="ECO:0000256" key="3">
    <source>
        <dbReference type="ARBA" id="ARBA00011918"/>
    </source>
</evidence>
<dbReference type="OrthoDB" id="9802228at2"/>
<organism evidence="11 12">
    <name type="scientific">Peribacillus deserti</name>
    <dbReference type="NCBI Taxonomy" id="673318"/>
    <lineage>
        <taxon>Bacteria</taxon>
        <taxon>Bacillati</taxon>
        <taxon>Bacillota</taxon>
        <taxon>Bacilli</taxon>
        <taxon>Bacillales</taxon>
        <taxon>Bacillaceae</taxon>
        <taxon>Peribacillus</taxon>
    </lineage>
</organism>
<gene>
    <name evidence="11" type="ORF">CUU66_15905</name>
</gene>
<evidence type="ECO:0000256" key="6">
    <source>
        <dbReference type="ARBA" id="ARBA00022763"/>
    </source>
</evidence>
<evidence type="ECO:0000256" key="4">
    <source>
        <dbReference type="ARBA" id="ARBA00022603"/>
    </source>
</evidence>
<dbReference type="EMBL" id="PGUY01000048">
    <property type="protein sequence ID" value="PLT28971.1"/>
    <property type="molecule type" value="Genomic_DNA"/>
</dbReference>
<protein>
    <recommendedName>
        <fullName evidence="3">methylated-DNA--[protein]-cysteine S-methyltransferase</fullName>
        <ecNumber evidence="3">2.1.1.63</ecNumber>
    </recommendedName>
</protein>
<dbReference type="InterPro" id="IPR001497">
    <property type="entry name" value="MethylDNA_cys_MeTrfase_AS"/>
</dbReference>
<evidence type="ECO:0000313" key="11">
    <source>
        <dbReference type="EMBL" id="PLT28971.1"/>
    </source>
</evidence>
<dbReference type="GO" id="GO:0032259">
    <property type="term" value="P:methylation"/>
    <property type="evidence" value="ECO:0007669"/>
    <property type="project" value="UniProtKB-KW"/>
</dbReference>
<dbReference type="RefSeq" id="WP_101643892.1">
    <property type="nucleotide sequence ID" value="NZ_PGUY01000048.1"/>
</dbReference>
<keyword evidence="6" id="KW-0227">DNA damage</keyword>
<evidence type="ECO:0000256" key="5">
    <source>
        <dbReference type="ARBA" id="ARBA00022679"/>
    </source>
</evidence>
<evidence type="ECO:0000313" key="12">
    <source>
        <dbReference type="Proteomes" id="UP000234748"/>
    </source>
</evidence>
<evidence type="ECO:0000259" key="10">
    <source>
        <dbReference type="Pfam" id="PF02870"/>
    </source>
</evidence>
<dbReference type="FunFam" id="1.10.10.10:FF:000214">
    <property type="entry name" value="Methylated-DNA--protein-cysteine methyltransferase"/>
    <property type="match status" value="1"/>
</dbReference>
<name>A0A2N5M3N1_9BACI</name>
<sequence length="165" mass="18721">MYYWRSYHHPLIGDLYLLGTESELLGIFLGEELFNKASHKFSPECKKDLSLFEQVCADLDRFFIGEDIRFDVPLQIEGTAFQKEVWEFMRTIPYGETRSYSEAALAIGRPKAVRAVGQASRVNPFPIIIPCHRIIGKNGTLTGYAGSKTDLKKNLLDLEGEAPFK</sequence>
<evidence type="ECO:0000256" key="2">
    <source>
        <dbReference type="ARBA" id="ARBA00008711"/>
    </source>
</evidence>
<dbReference type="InterPro" id="IPR014048">
    <property type="entry name" value="MethylDNA_cys_MeTrfase_DNA-bd"/>
</dbReference>
<dbReference type="EC" id="2.1.1.63" evidence="3"/>
<dbReference type="Pfam" id="PF01035">
    <property type="entry name" value="DNA_binding_1"/>
    <property type="match status" value="1"/>
</dbReference>
<keyword evidence="5 11" id="KW-0808">Transferase</keyword>
<dbReference type="GO" id="GO:0003908">
    <property type="term" value="F:methylated-DNA-[protein]-cysteine S-methyltransferase activity"/>
    <property type="evidence" value="ECO:0007669"/>
    <property type="project" value="UniProtKB-EC"/>
</dbReference>
<evidence type="ECO:0000256" key="7">
    <source>
        <dbReference type="ARBA" id="ARBA00023204"/>
    </source>
</evidence>
<dbReference type="Pfam" id="PF02870">
    <property type="entry name" value="Methyltransf_1N"/>
    <property type="match status" value="1"/>
</dbReference>
<proteinExistence type="inferred from homology"/>
<dbReference type="InterPro" id="IPR008332">
    <property type="entry name" value="MethylG_MeTrfase_N"/>
</dbReference>
<dbReference type="Proteomes" id="UP000234748">
    <property type="component" value="Unassembled WGS sequence"/>
</dbReference>
<dbReference type="InterPro" id="IPR036631">
    <property type="entry name" value="MGMT_N_sf"/>
</dbReference>
<dbReference type="SUPFAM" id="SSF46767">
    <property type="entry name" value="Methylated DNA-protein cysteine methyltransferase, C-terminal domain"/>
    <property type="match status" value="1"/>
</dbReference>
<comment type="catalytic activity">
    <reaction evidence="8">
        <text>a 6-O-methyl-2'-deoxyguanosine in DNA + L-cysteinyl-[protein] = S-methyl-L-cysteinyl-[protein] + a 2'-deoxyguanosine in DNA</text>
        <dbReference type="Rhea" id="RHEA:24000"/>
        <dbReference type="Rhea" id="RHEA-COMP:10131"/>
        <dbReference type="Rhea" id="RHEA-COMP:10132"/>
        <dbReference type="Rhea" id="RHEA-COMP:11367"/>
        <dbReference type="Rhea" id="RHEA-COMP:11368"/>
        <dbReference type="ChEBI" id="CHEBI:29950"/>
        <dbReference type="ChEBI" id="CHEBI:82612"/>
        <dbReference type="ChEBI" id="CHEBI:85445"/>
        <dbReference type="ChEBI" id="CHEBI:85448"/>
        <dbReference type="EC" id="2.1.1.63"/>
    </reaction>
</comment>
<dbReference type="CDD" id="cd06445">
    <property type="entry name" value="ATase"/>
    <property type="match status" value="1"/>
</dbReference>